<evidence type="ECO:0000256" key="2">
    <source>
        <dbReference type="ARBA" id="ARBA00022448"/>
    </source>
</evidence>
<feature type="transmembrane region" description="Helical" evidence="6">
    <location>
        <begin position="54"/>
        <end position="73"/>
    </location>
</feature>
<dbReference type="PROSITE" id="PS50850">
    <property type="entry name" value="MFS"/>
    <property type="match status" value="1"/>
</dbReference>
<feature type="transmembrane region" description="Helical" evidence="6">
    <location>
        <begin position="140"/>
        <end position="164"/>
    </location>
</feature>
<protein>
    <submittedName>
        <fullName evidence="8">MFS transporter</fullName>
    </submittedName>
</protein>
<evidence type="ECO:0000256" key="5">
    <source>
        <dbReference type="ARBA" id="ARBA00023136"/>
    </source>
</evidence>
<feature type="transmembrane region" description="Helical" evidence="6">
    <location>
        <begin position="105"/>
        <end position="128"/>
    </location>
</feature>
<keyword evidence="4 6" id="KW-1133">Transmembrane helix</keyword>
<dbReference type="InterPro" id="IPR044770">
    <property type="entry name" value="MFS_spinster-like"/>
</dbReference>
<feature type="transmembrane region" description="Helical" evidence="6">
    <location>
        <begin position="7"/>
        <end position="26"/>
    </location>
</feature>
<keyword evidence="9" id="KW-1185">Reference proteome</keyword>
<dbReference type="EMBL" id="JAHXCT010000003">
    <property type="protein sequence ID" value="MBW4769227.1"/>
    <property type="molecule type" value="Genomic_DNA"/>
</dbReference>
<feature type="transmembrane region" description="Helical" evidence="6">
    <location>
        <begin position="170"/>
        <end position="188"/>
    </location>
</feature>
<name>A0ABS6YCD5_9BACT</name>
<evidence type="ECO:0000259" key="7">
    <source>
        <dbReference type="PROSITE" id="PS50850"/>
    </source>
</evidence>
<dbReference type="InterPro" id="IPR020846">
    <property type="entry name" value="MFS_dom"/>
</dbReference>
<organism evidence="8 9">
    <name type="scientific">Hoylesella nanceiensis</name>
    <dbReference type="NCBI Taxonomy" id="425941"/>
    <lineage>
        <taxon>Bacteria</taxon>
        <taxon>Pseudomonadati</taxon>
        <taxon>Bacteroidota</taxon>
        <taxon>Bacteroidia</taxon>
        <taxon>Bacteroidales</taxon>
        <taxon>Prevotellaceae</taxon>
        <taxon>Hoylesella</taxon>
    </lineage>
</organism>
<sequence>MNKTTSKYYPWVVVALLWGVALLNYMDRQMLSTMKESMQLDISELQTAENFGRLMAVFLWIYGLMSPFAGAIADRVNRKWLIVISLFVWSAVTYGMGYANTFTEIYWLRALMGVSEALYIPAGLSLIADWHSDKSRSLAVGIHMTGLYTGQAIGGFGATVAASYTWHTAFHWFGLIGIAYALLLVLCLRENPNHNVVKPNVETNKVEKESILKGFSALFSTVAFWIILFYFAAPSLPGWAIKNWLPTLFSENLNLPMAEAGPMSTITIALSSFCGVVAGGILSDRWVQRNIRGRIYISAIGLGLTIPALFLLGFGHNTIGVISAGMLFGIGFGIFDANNMPILCQFVSPKYRATAYGIMNMTGVFAGAMVTNVLGKWSDDGNLGLGFALLSVVVAVAIALQLLFLKPKQES</sequence>
<gene>
    <name evidence="8" type="ORF">KZO38_05565</name>
</gene>
<dbReference type="PANTHER" id="PTHR23505">
    <property type="entry name" value="SPINSTER"/>
    <property type="match status" value="1"/>
</dbReference>
<keyword evidence="3 6" id="KW-0812">Transmembrane</keyword>
<evidence type="ECO:0000256" key="6">
    <source>
        <dbReference type="SAM" id="Phobius"/>
    </source>
</evidence>
<evidence type="ECO:0000256" key="1">
    <source>
        <dbReference type="ARBA" id="ARBA00004141"/>
    </source>
</evidence>
<evidence type="ECO:0000256" key="4">
    <source>
        <dbReference type="ARBA" id="ARBA00022989"/>
    </source>
</evidence>
<proteinExistence type="predicted"/>
<comment type="caution">
    <text evidence="8">The sequence shown here is derived from an EMBL/GenBank/DDBJ whole genome shotgun (WGS) entry which is preliminary data.</text>
</comment>
<feature type="transmembrane region" description="Helical" evidence="6">
    <location>
        <begin position="260"/>
        <end position="283"/>
    </location>
</feature>
<feature type="transmembrane region" description="Helical" evidence="6">
    <location>
        <begin position="318"/>
        <end position="335"/>
    </location>
</feature>
<feature type="transmembrane region" description="Helical" evidence="6">
    <location>
        <begin position="356"/>
        <end position="377"/>
    </location>
</feature>
<dbReference type="PANTHER" id="PTHR23505:SF79">
    <property type="entry name" value="PROTEIN SPINSTER"/>
    <property type="match status" value="1"/>
</dbReference>
<keyword evidence="2" id="KW-0813">Transport</keyword>
<evidence type="ECO:0000313" key="9">
    <source>
        <dbReference type="Proteomes" id="UP000788426"/>
    </source>
</evidence>
<feature type="domain" description="Major facilitator superfamily (MFS) profile" evidence="7">
    <location>
        <begin position="13"/>
        <end position="409"/>
    </location>
</feature>
<feature type="transmembrane region" description="Helical" evidence="6">
    <location>
        <begin position="383"/>
        <end position="405"/>
    </location>
</feature>
<accession>A0ABS6YCD5</accession>
<dbReference type="Pfam" id="PF07690">
    <property type="entry name" value="MFS_1"/>
    <property type="match status" value="1"/>
</dbReference>
<evidence type="ECO:0000256" key="3">
    <source>
        <dbReference type="ARBA" id="ARBA00022692"/>
    </source>
</evidence>
<feature type="transmembrane region" description="Helical" evidence="6">
    <location>
        <begin position="295"/>
        <end position="312"/>
    </location>
</feature>
<dbReference type="RefSeq" id="WP_219480947.1">
    <property type="nucleotide sequence ID" value="NZ_JAHXCT010000003.1"/>
</dbReference>
<feature type="transmembrane region" description="Helical" evidence="6">
    <location>
        <begin position="215"/>
        <end position="240"/>
    </location>
</feature>
<feature type="transmembrane region" description="Helical" evidence="6">
    <location>
        <begin position="80"/>
        <end position="99"/>
    </location>
</feature>
<evidence type="ECO:0000313" key="8">
    <source>
        <dbReference type="EMBL" id="MBW4769227.1"/>
    </source>
</evidence>
<reference evidence="8 9" key="1">
    <citation type="submission" date="2021-07" db="EMBL/GenBank/DDBJ databases">
        <title>Genomic diversity and antimicrobial resistance of Prevotella spp. isolated from chronic lung disease airways.</title>
        <authorList>
            <person name="Webb K.A."/>
            <person name="Olagoke O.S."/>
            <person name="Baird T."/>
            <person name="Neill J."/>
            <person name="Pham A."/>
            <person name="Wells T.J."/>
            <person name="Ramsay K.A."/>
            <person name="Bell S.C."/>
            <person name="Sarovich D.S."/>
            <person name="Price E.P."/>
        </authorList>
    </citation>
    <scope>NUCLEOTIDE SEQUENCE [LARGE SCALE GENOMIC DNA]</scope>
    <source>
        <strain evidence="8 9">SCHI0011.S.12</strain>
    </source>
</reference>
<dbReference type="InterPro" id="IPR011701">
    <property type="entry name" value="MFS"/>
</dbReference>
<dbReference type="Proteomes" id="UP000788426">
    <property type="component" value="Unassembled WGS sequence"/>
</dbReference>
<keyword evidence="5 6" id="KW-0472">Membrane</keyword>
<comment type="subcellular location">
    <subcellularLocation>
        <location evidence="1">Membrane</location>
        <topology evidence="1">Multi-pass membrane protein</topology>
    </subcellularLocation>
</comment>